<reference evidence="3" key="1">
    <citation type="journal article" date="2014" name="Front. Microbiol.">
        <title>High frequency of phylogenetically diverse reductive dehalogenase-homologous genes in deep subseafloor sedimentary metagenomes.</title>
        <authorList>
            <person name="Kawai M."/>
            <person name="Futagami T."/>
            <person name="Toyoda A."/>
            <person name="Takaki Y."/>
            <person name="Nishi S."/>
            <person name="Hori S."/>
            <person name="Arai W."/>
            <person name="Tsubouchi T."/>
            <person name="Morono Y."/>
            <person name="Uchiyama I."/>
            <person name="Ito T."/>
            <person name="Fujiyama A."/>
            <person name="Inagaki F."/>
            <person name="Takami H."/>
        </authorList>
    </citation>
    <scope>NUCLEOTIDE SEQUENCE</scope>
    <source>
        <strain evidence="3">Expedition CK06-06</strain>
    </source>
</reference>
<sequence length="87" mass="10036">MIHFSDEYDLVVIAPSEFTVSMQPLIQHKNTHGLTTTLMTTEEIYDEYSGRDEAEQIKYFIKDALETLGVEYVMLVGSIYKLPMRIS</sequence>
<dbReference type="InterPro" id="IPR001769">
    <property type="entry name" value="Gingipain"/>
</dbReference>
<evidence type="ECO:0000313" key="3">
    <source>
        <dbReference type="EMBL" id="GAH07625.1"/>
    </source>
</evidence>
<keyword evidence="1" id="KW-0732">Signal</keyword>
<gene>
    <name evidence="3" type="ORF">S01H4_59331</name>
</gene>
<dbReference type="GO" id="GO:0006508">
    <property type="term" value="P:proteolysis"/>
    <property type="evidence" value="ECO:0007669"/>
    <property type="project" value="InterPro"/>
</dbReference>
<proteinExistence type="predicted"/>
<feature type="domain" description="Gingipain" evidence="2">
    <location>
        <begin position="11"/>
        <end position="78"/>
    </location>
</feature>
<feature type="non-terminal residue" evidence="3">
    <location>
        <position position="87"/>
    </location>
</feature>
<dbReference type="SUPFAM" id="SSF52129">
    <property type="entry name" value="Caspase-like"/>
    <property type="match status" value="1"/>
</dbReference>
<name>X1DH56_9ZZZZ</name>
<protein>
    <recommendedName>
        <fullName evidence="2">Gingipain domain-containing protein</fullName>
    </recommendedName>
</protein>
<comment type="caution">
    <text evidence="3">The sequence shown here is derived from an EMBL/GenBank/DDBJ whole genome shotgun (WGS) entry which is preliminary data.</text>
</comment>
<dbReference type="InterPro" id="IPR029031">
    <property type="entry name" value="Gingipain_N_sf"/>
</dbReference>
<dbReference type="GO" id="GO:0008234">
    <property type="term" value="F:cysteine-type peptidase activity"/>
    <property type="evidence" value="ECO:0007669"/>
    <property type="project" value="InterPro"/>
</dbReference>
<dbReference type="Gene3D" id="3.40.50.10390">
    <property type="entry name" value="Gingipain r, domain 1"/>
    <property type="match status" value="1"/>
</dbReference>
<dbReference type="Pfam" id="PF01364">
    <property type="entry name" value="Peptidase_C25"/>
    <property type="match status" value="1"/>
</dbReference>
<organism evidence="3">
    <name type="scientific">marine sediment metagenome</name>
    <dbReference type="NCBI Taxonomy" id="412755"/>
    <lineage>
        <taxon>unclassified sequences</taxon>
        <taxon>metagenomes</taxon>
        <taxon>ecological metagenomes</taxon>
    </lineage>
</organism>
<evidence type="ECO:0000256" key="1">
    <source>
        <dbReference type="ARBA" id="ARBA00022729"/>
    </source>
</evidence>
<dbReference type="EMBL" id="BART01034780">
    <property type="protein sequence ID" value="GAH07625.1"/>
    <property type="molecule type" value="Genomic_DNA"/>
</dbReference>
<dbReference type="InterPro" id="IPR029030">
    <property type="entry name" value="Caspase-like_dom_sf"/>
</dbReference>
<evidence type="ECO:0000259" key="2">
    <source>
        <dbReference type="Pfam" id="PF01364"/>
    </source>
</evidence>
<dbReference type="AlphaFoldDB" id="X1DH56"/>
<accession>X1DH56</accession>